<reference evidence="1" key="1">
    <citation type="submission" date="2024-07" db="EMBL/GenBank/DDBJ databases">
        <title>Complete genome sequences of cellulolytic bacteria, Kitasatospora sp. CMC57 and Streptomyces sp. CMC78, isolated from Japanese agricultural soil.</title>
        <authorList>
            <person name="Hashimoto T."/>
            <person name="Ito M."/>
            <person name="Iwamoto M."/>
            <person name="Fukahori D."/>
            <person name="Shoda T."/>
            <person name="Sakoda M."/>
            <person name="Morohoshi T."/>
            <person name="Mitsuboshi M."/>
            <person name="Nishizawa T."/>
        </authorList>
    </citation>
    <scope>NUCLEOTIDE SEQUENCE</scope>
    <source>
        <strain evidence="1">CMC57</strain>
    </source>
</reference>
<dbReference type="EMBL" id="AP035881">
    <property type="protein sequence ID" value="BFP46050.1"/>
    <property type="molecule type" value="Genomic_DNA"/>
</dbReference>
<dbReference type="SUPFAM" id="SSF56059">
    <property type="entry name" value="Glutathione synthetase ATP-binding domain-like"/>
    <property type="match status" value="1"/>
</dbReference>
<dbReference type="NCBIfam" id="NF038074">
    <property type="entry name" value="fam_STM4014"/>
    <property type="match status" value="1"/>
</dbReference>
<evidence type="ECO:0008006" key="2">
    <source>
        <dbReference type="Google" id="ProtNLM"/>
    </source>
</evidence>
<dbReference type="RefSeq" id="WP_407988497.1">
    <property type="nucleotide sequence ID" value="NZ_AP035881.2"/>
</dbReference>
<dbReference type="Gene3D" id="3.30.470.20">
    <property type="entry name" value="ATP-grasp fold, B domain"/>
    <property type="match status" value="1"/>
</dbReference>
<protein>
    <recommendedName>
        <fullName evidence="2">ATP-grasp domain-containing protein</fullName>
    </recommendedName>
</protein>
<sequence>MIAVVGHPGHRRVELFAAAVRSFGLPSPTVLPWVDVLRGEVAVPAGALVRVDSPGEDPAVDALLRGPGYQPTRVEGSAAWYAGLLGGLATLTAAVDRAPGARLLADPAETAVMFDKRRTHARLAAAGLPVPEALDRTAGSWAELRALLAGAGLRRVFVKPAHSSSAAGVLALEFGPGGRLRATTSVELTPTGLHNSLRVRSYTTEPEIAAVVDALAPDGLHVERWIPKASQHGRSADLRVVAVHGRVTHVVVRTSPGPLTNLHLGGSRGDLAMVRAAAGPHWAGLLELGERVAGCFPGSPMVGIDVLPGAGWRRWYVGEVNAFGDLLPNLPGLPEGPAAGLDTYGAQVRALLGAEPGTRLGTEPGAER</sequence>
<organism evidence="1">
    <name type="scientific">Kitasatospora sp. CMC57</name>
    <dbReference type="NCBI Taxonomy" id="3231513"/>
    <lineage>
        <taxon>Bacteria</taxon>
        <taxon>Bacillati</taxon>
        <taxon>Actinomycetota</taxon>
        <taxon>Actinomycetes</taxon>
        <taxon>Kitasatosporales</taxon>
        <taxon>Streptomycetaceae</taxon>
        <taxon>Kitasatospora</taxon>
    </lineage>
</organism>
<dbReference type="InterPro" id="IPR047778">
    <property type="entry name" value="STM4014-like"/>
</dbReference>
<proteinExistence type="predicted"/>
<name>A0AB33JZV6_9ACTN</name>
<gene>
    <name evidence="1" type="ORF">KCMC57_24180</name>
</gene>
<accession>A0AB33JZV6</accession>
<evidence type="ECO:0000313" key="1">
    <source>
        <dbReference type="EMBL" id="BFP46050.1"/>
    </source>
</evidence>
<dbReference type="AlphaFoldDB" id="A0AB33JZV6"/>